<evidence type="ECO:0000313" key="2">
    <source>
        <dbReference type="EMBL" id="KIZ01944.1"/>
    </source>
</evidence>
<dbReference type="PANTHER" id="PTHR33372">
    <property type="match status" value="1"/>
</dbReference>
<dbReference type="InterPro" id="IPR021788">
    <property type="entry name" value="CPP1-like"/>
</dbReference>
<organism evidence="2 3">
    <name type="scientific">Monoraphidium neglectum</name>
    <dbReference type="NCBI Taxonomy" id="145388"/>
    <lineage>
        <taxon>Eukaryota</taxon>
        <taxon>Viridiplantae</taxon>
        <taxon>Chlorophyta</taxon>
        <taxon>core chlorophytes</taxon>
        <taxon>Chlorophyceae</taxon>
        <taxon>CS clade</taxon>
        <taxon>Sphaeropleales</taxon>
        <taxon>Selenastraceae</taxon>
        <taxon>Monoraphidium</taxon>
    </lineage>
</organism>
<accession>A0A0D2L463</accession>
<dbReference type="Proteomes" id="UP000054498">
    <property type="component" value="Unassembled WGS sequence"/>
</dbReference>
<proteinExistence type="predicted"/>
<protein>
    <submittedName>
        <fullName evidence="2">Uncharacterized protein</fullName>
    </submittedName>
</protein>
<keyword evidence="3" id="KW-1185">Reference proteome</keyword>
<dbReference type="EMBL" id="KK101162">
    <property type="protein sequence ID" value="KIZ01944.1"/>
    <property type="molecule type" value="Genomic_DNA"/>
</dbReference>
<evidence type="ECO:0000313" key="3">
    <source>
        <dbReference type="Proteomes" id="UP000054498"/>
    </source>
</evidence>
<dbReference type="OrthoDB" id="2014563at2759"/>
<gene>
    <name evidence="2" type="ORF">MNEG_6012</name>
</gene>
<dbReference type="PANTHER" id="PTHR33372:SF2">
    <property type="entry name" value="PROTEIN CHAPERONE-LIKE PROTEIN OF POR1, CHLOROPLASTIC"/>
    <property type="match status" value="1"/>
</dbReference>
<evidence type="ECO:0000256" key="1">
    <source>
        <dbReference type="SAM" id="MobiDB-lite"/>
    </source>
</evidence>
<dbReference type="Pfam" id="PF11833">
    <property type="entry name" value="CPP1-like"/>
    <property type="match status" value="1"/>
</dbReference>
<feature type="region of interest" description="Disordered" evidence="1">
    <location>
        <begin position="14"/>
        <end position="39"/>
    </location>
</feature>
<dbReference type="AlphaFoldDB" id="A0A0D2L463"/>
<sequence>MALLHGVQQLAQQSAAAGRTRMSPFAPFNDRHSHVKGTGTRWARLQRLRAADAGALGGADDQQQQQQQPASQRPEAPYDLKPFPRRRESNPYRLLGVEEVASFEEIQDARNYLFERYKWDEPSREAIEGAFDTLLQTHYKQRQKTGFQPPGIRGGRGIVARELGAPSLIARVKGLFDPTVTTRTIINEGAVFGAFALWVLFSSDQSFPLASTFIYCVYQFQQKRVRRNPEGPFFLNSPMLGAVISTLCCLAIGCGVMTVLKVPLAAVIGQSARQDFPSTALTFEAWISSSDFCHSGTIMSYSKDSKATDHDTRVADFNHFVIFDPRNLLACHDFHYIDLQPDPKNESCHSSYINVTGHDATAKWALGGAGFRGRAGARWARRRGP</sequence>
<name>A0A0D2L463_9CHLO</name>
<dbReference type="STRING" id="145388.A0A0D2L463"/>
<dbReference type="GeneID" id="25738888"/>
<feature type="region of interest" description="Disordered" evidence="1">
    <location>
        <begin position="54"/>
        <end position="87"/>
    </location>
</feature>
<dbReference type="KEGG" id="mng:MNEG_6012"/>
<reference evidence="2 3" key="1">
    <citation type="journal article" date="2013" name="BMC Genomics">
        <title>Reconstruction of the lipid metabolism for the microalga Monoraphidium neglectum from its genome sequence reveals characteristics suitable for biofuel production.</title>
        <authorList>
            <person name="Bogen C."/>
            <person name="Al-Dilaimi A."/>
            <person name="Albersmeier A."/>
            <person name="Wichmann J."/>
            <person name="Grundmann M."/>
            <person name="Rupp O."/>
            <person name="Lauersen K.J."/>
            <person name="Blifernez-Klassen O."/>
            <person name="Kalinowski J."/>
            <person name="Goesmann A."/>
            <person name="Mussgnug J.H."/>
            <person name="Kruse O."/>
        </authorList>
    </citation>
    <scope>NUCLEOTIDE SEQUENCE [LARGE SCALE GENOMIC DNA]</scope>
    <source>
        <strain evidence="2 3">SAG 48.87</strain>
    </source>
</reference>
<dbReference type="RefSeq" id="XP_013900963.1">
    <property type="nucleotide sequence ID" value="XM_014045509.1"/>
</dbReference>
<dbReference type="GO" id="GO:0031969">
    <property type="term" value="C:chloroplast membrane"/>
    <property type="evidence" value="ECO:0007669"/>
    <property type="project" value="TreeGrafter"/>
</dbReference>
<feature type="compositionally biased region" description="Low complexity" evidence="1">
    <location>
        <begin position="54"/>
        <end position="68"/>
    </location>
</feature>